<name>A0A165NAF7_EXIGL</name>
<dbReference type="Proteomes" id="UP000077266">
    <property type="component" value="Unassembled WGS sequence"/>
</dbReference>
<gene>
    <name evidence="1" type="ORF">EXIGLDRAFT_830850</name>
</gene>
<dbReference type="OrthoDB" id="3261881at2759"/>
<reference evidence="1 2" key="1">
    <citation type="journal article" date="2016" name="Mol. Biol. Evol.">
        <title>Comparative Genomics of Early-Diverging Mushroom-Forming Fungi Provides Insights into the Origins of Lignocellulose Decay Capabilities.</title>
        <authorList>
            <person name="Nagy L.G."/>
            <person name="Riley R."/>
            <person name="Tritt A."/>
            <person name="Adam C."/>
            <person name="Daum C."/>
            <person name="Floudas D."/>
            <person name="Sun H."/>
            <person name="Yadav J.S."/>
            <person name="Pangilinan J."/>
            <person name="Larsson K.H."/>
            <person name="Matsuura K."/>
            <person name="Barry K."/>
            <person name="Labutti K."/>
            <person name="Kuo R."/>
            <person name="Ohm R.A."/>
            <person name="Bhattacharya S.S."/>
            <person name="Shirouzu T."/>
            <person name="Yoshinaga Y."/>
            <person name="Martin F.M."/>
            <person name="Grigoriev I.V."/>
            <person name="Hibbett D.S."/>
        </authorList>
    </citation>
    <scope>NUCLEOTIDE SEQUENCE [LARGE SCALE GENOMIC DNA]</scope>
    <source>
        <strain evidence="1 2">HHB12029</strain>
    </source>
</reference>
<dbReference type="STRING" id="1314781.A0A165NAF7"/>
<evidence type="ECO:0000313" key="1">
    <source>
        <dbReference type="EMBL" id="KZW00458.1"/>
    </source>
</evidence>
<evidence type="ECO:0000313" key="2">
    <source>
        <dbReference type="Proteomes" id="UP000077266"/>
    </source>
</evidence>
<proteinExistence type="predicted"/>
<dbReference type="AlphaFoldDB" id="A0A165NAF7"/>
<accession>A0A165NAF7</accession>
<protein>
    <submittedName>
        <fullName evidence="1">Uncharacterized protein</fullName>
    </submittedName>
</protein>
<dbReference type="EMBL" id="KV425901">
    <property type="protein sequence ID" value="KZW00458.1"/>
    <property type="molecule type" value="Genomic_DNA"/>
</dbReference>
<dbReference type="InParanoid" id="A0A165NAF7"/>
<sequence length="464" mass="50684">MTGTKSGRALSASQIAQSVAKFDNWSTHQACTAACLADLPQHMKDDVQRVFDVKGAIPFAYIDKKSEVYARVLPHLRKFLNTAWTKRPELFSKSAKPCDKMLGHLCSILTAWKQLAALQGSSQRQTEADYAGQVYNFIRTPAVSLSRVRLQCPIALPEPLSQAPESISPRSLIPDAAVFVRSSQLAELSGHKESAFKTLKKADAGPLGRSGSKIRDQMSPAATLPDKERFEFVGSIWEDKKPDQTLIDNAWRQNRMATAAIARQNHAFSVDSPVFGLVWGEGSVRAHVDWASEDNGELHVYSAPYVAPDAGDERRESGLSGVSTVLSAASSAAEPPPFHVWDLSSEPAIIEVYLIVRNIDRWTHYQHSQRVVKGVNAVATNVANFVPWKKRPNRKEAVVTNSAPSGENIVNVLEVRVETKKKTKTKGKKQQDAEVVATTYTTVTTRSAALRAKLANAAAASASG</sequence>
<organism evidence="1 2">
    <name type="scientific">Exidia glandulosa HHB12029</name>
    <dbReference type="NCBI Taxonomy" id="1314781"/>
    <lineage>
        <taxon>Eukaryota</taxon>
        <taxon>Fungi</taxon>
        <taxon>Dikarya</taxon>
        <taxon>Basidiomycota</taxon>
        <taxon>Agaricomycotina</taxon>
        <taxon>Agaricomycetes</taxon>
        <taxon>Auriculariales</taxon>
        <taxon>Exidiaceae</taxon>
        <taxon>Exidia</taxon>
    </lineage>
</organism>
<keyword evidence="2" id="KW-1185">Reference proteome</keyword>